<reference evidence="2" key="1">
    <citation type="journal article" date="2019" name="Int. J. Syst. Evol. Microbiol.">
        <title>The Global Catalogue of Microorganisms (GCM) 10K type strain sequencing project: providing services to taxonomists for standard genome sequencing and annotation.</title>
        <authorList>
            <consortium name="The Broad Institute Genomics Platform"/>
            <consortium name="The Broad Institute Genome Sequencing Center for Infectious Disease"/>
            <person name="Wu L."/>
            <person name="Ma J."/>
        </authorList>
    </citation>
    <scope>NUCLEOTIDE SEQUENCE [LARGE SCALE GENOMIC DNA]</scope>
    <source>
        <strain evidence="2">CGMCC 4.7131</strain>
    </source>
</reference>
<proteinExistence type="predicted"/>
<sequence length="46" mass="5111">MTPTTMVRAASAYQVRAPWAHRPGTSAYSVEPERALKPTVQRMPVL</sequence>
<evidence type="ECO:0000313" key="1">
    <source>
        <dbReference type="EMBL" id="MFC5241959.1"/>
    </source>
</evidence>
<accession>A0ABW0DWI8</accession>
<name>A0ABW0DWI8_9ACTN</name>
<dbReference type="EMBL" id="JBHSKN010000016">
    <property type="protein sequence ID" value="MFC5241959.1"/>
    <property type="molecule type" value="Genomic_DNA"/>
</dbReference>
<protein>
    <submittedName>
        <fullName evidence="1">Uncharacterized protein</fullName>
    </submittedName>
</protein>
<dbReference type="RefSeq" id="WP_344560359.1">
    <property type="nucleotide sequence ID" value="NZ_BAAATG010000017.1"/>
</dbReference>
<dbReference type="Proteomes" id="UP001596035">
    <property type="component" value="Unassembled WGS sequence"/>
</dbReference>
<gene>
    <name evidence="1" type="ORF">ACFPWV_18920</name>
</gene>
<keyword evidence="2" id="KW-1185">Reference proteome</keyword>
<organism evidence="1 2">
    <name type="scientific">Streptomyces atrovirens</name>
    <dbReference type="NCBI Taxonomy" id="285556"/>
    <lineage>
        <taxon>Bacteria</taxon>
        <taxon>Bacillati</taxon>
        <taxon>Actinomycetota</taxon>
        <taxon>Actinomycetes</taxon>
        <taxon>Kitasatosporales</taxon>
        <taxon>Streptomycetaceae</taxon>
        <taxon>Streptomyces</taxon>
    </lineage>
</organism>
<evidence type="ECO:0000313" key="2">
    <source>
        <dbReference type="Proteomes" id="UP001596035"/>
    </source>
</evidence>
<comment type="caution">
    <text evidence="1">The sequence shown here is derived from an EMBL/GenBank/DDBJ whole genome shotgun (WGS) entry which is preliminary data.</text>
</comment>